<accession>A0A2Z3GWC8</accession>
<evidence type="ECO:0000259" key="1">
    <source>
        <dbReference type="Pfam" id="PF13360"/>
    </source>
</evidence>
<dbReference type="InterPro" id="IPR015943">
    <property type="entry name" value="WD40/YVTN_repeat-like_dom_sf"/>
</dbReference>
<dbReference type="Gene3D" id="2.40.10.480">
    <property type="match status" value="1"/>
</dbReference>
<dbReference type="InterPro" id="IPR011047">
    <property type="entry name" value="Quinoprotein_ADH-like_sf"/>
</dbReference>
<proteinExistence type="predicted"/>
<evidence type="ECO:0000313" key="2">
    <source>
        <dbReference type="EMBL" id="AWM36901.1"/>
    </source>
</evidence>
<dbReference type="PANTHER" id="PTHR34512">
    <property type="entry name" value="CELL SURFACE PROTEIN"/>
    <property type="match status" value="1"/>
</dbReference>
<dbReference type="SUPFAM" id="SSF50998">
    <property type="entry name" value="Quinoprotein alcohol dehydrogenase-like"/>
    <property type="match status" value="1"/>
</dbReference>
<keyword evidence="3" id="KW-1185">Reference proteome</keyword>
<dbReference type="OrthoDB" id="256964at2"/>
<name>A0A2Z3GWC8_9BACT</name>
<dbReference type="EMBL" id="CP025958">
    <property type="protein sequence ID" value="AWM36901.1"/>
    <property type="molecule type" value="Genomic_DNA"/>
</dbReference>
<dbReference type="AlphaFoldDB" id="A0A2Z3GWC8"/>
<evidence type="ECO:0000313" key="3">
    <source>
        <dbReference type="Proteomes" id="UP000245802"/>
    </source>
</evidence>
<feature type="domain" description="Pyrrolo-quinoline quinone repeat" evidence="1">
    <location>
        <begin position="156"/>
        <end position="377"/>
    </location>
</feature>
<sequence>MKARAILLVAGVAAVIAVGVFVAARSPWVQSLFARNSEDPAEIERATNAALTNHKPADTATGYPQWRGAGHAGVAPAGSFRTDWDKSPPKQLWRTPIGGGYGSCAVVGGRLYVQDRQGENERVVCLDAETGRLVWEHTYPSGQAGKDRTYAIGPRATPTVAGSWVFTVGGAGKLLALEIEGDRPQVRWEHDLITEFNADLPQWGVACSPLLLGEMVVVQPGGNGAAVVAFDRASGAVKWRAGSNPPGYSSPVAASIGGLEVIFAFLGDALLAVRAADGKVMSEFKWATRFSGNIATPLVVDSEYVFISSAYEMGCALLRAERRGDEVTLVKVYEQRRNGFANHHATSVYKDKHLFGIDGTQGSGGLKCVTLMTGKSVPDWEAREIGQASLILAGEHLILQTARGDLCLVEANPKEYTLVSKLPKVLTGNNNWATPTLVNGLLYVRDEEKVLCFDVRP</sequence>
<protein>
    <recommendedName>
        <fullName evidence="1">Pyrrolo-quinoline quinone repeat domain-containing protein</fullName>
    </recommendedName>
</protein>
<reference evidence="2 3" key="1">
    <citation type="submission" date="2018-01" db="EMBL/GenBank/DDBJ databases">
        <title>G. obscuriglobus.</title>
        <authorList>
            <person name="Franke J."/>
            <person name="Blomberg W."/>
            <person name="Selmecki A."/>
        </authorList>
    </citation>
    <scope>NUCLEOTIDE SEQUENCE [LARGE SCALE GENOMIC DNA]</scope>
    <source>
        <strain evidence="2 3">DSM 5831</strain>
    </source>
</reference>
<dbReference type="KEGG" id="gog:C1280_07625"/>
<dbReference type="RefSeq" id="WP_010046878.1">
    <property type="nucleotide sequence ID" value="NZ_CP025958.1"/>
</dbReference>
<dbReference type="InterPro" id="IPR002372">
    <property type="entry name" value="PQQ_rpt_dom"/>
</dbReference>
<dbReference type="Pfam" id="PF13360">
    <property type="entry name" value="PQQ_2"/>
    <property type="match status" value="1"/>
</dbReference>
<organism evidence="2 3">
    <name type="scientific">Gemmata obscuriglobus</name>
    <dbReference type="NCBI Taxonomy" id="114"/>
    <lineage>
        <taxon>Bacteria</taxon>
        <taxon>Pseudomonadati</taxon>
        <taxon>Planctomycetota</taxon>
        <taxon>Planctomycetia</taxon>
        <taxon>Gemmatales</taxon>
        <taxon>Gemmataceae</taxon>
        <taxon>Gemmata</taxon>
    </lineage>
</organism>
<dbReference type="Gene3D" id="2.130.10.10">
    <property type="entry name" value="YVTN repeat-like/Quinoprotein amine dehydrogenase"/>
    <property type="match status" value="1"/>
</dbReference>
<gene>
    <name evidence="2" type="ORF">C1280_07625</name>
</gene>
<dbReference type="Proteomes" id="UP000245802">
    <property type="component" value="Chromosome"/>
</dbReference>
<dbReference type="PANTHER" id="PTHR34512:SF30">
    <property type="entry name" value="OUTER MEMBRANE PROTEIN ASSEMBLY FACTOR BAMB"/>
    <property type="match status" value="1"/>
</dbReference>